<feature type="compositionally biased region" description="Basic and acidic residues" evidence="1">
    <location>
        <begin position="1"/>
        <end position="14"/>
    </location>
</feature>
<protein>
    <submittedName>
        <fullName evidence="2">Uncharacterized protein</fullName>
    </submittedName>
</protein>
<dbReference type="HOGENOM" id="CLU_2653696_0_0_6"/>
<reference evidence="2 3" key="1">
    <citation type="journal article" date="2000" name="Nature">
        <title>The genome sequence of the plant pathogen Xylella fastidiosa.</title>
        <authorList>
            <person name="Simpson A.J."/>
            <person name="Reinach F.C."/>
            <person name="Arruda P."/>
            <person name="Abreu F.A."/>
            <person name="Acencio M."/>
            <person name="Alvarenga R."/>
            <person name="Alves L.M."/>
            <person name="Araya J.E."/>
            <person name="Baia G.S."/>
            <person name="Baptista C.S."/>
            <person name="Barros M.H."/>
            <person name="Bonaccorsi E.D."/>
            <person name="Bordin S."/>
            <person name="Bove J.M."/>
            <person name="Briones M.R."/>
            <person name="Bueno M.R."/>
            <person name="Camargo A.A."/>
            <person name="Camargo L.E."/>
            <person name="Carraro D.M."/>
            <person name="Carrer H."/>
            <person name="Colauto N.B."/>
            <person name="Colombo C."/>
            <person name="Costa F.F."/>
            <person name="Costa M.C."/>
            <person name="Costa-Neto C.M."/>
            <person name="Coutinho L.L."/>
            <person name="Cristofani M."/>
            <person name="Dias-Neto E."/>
            <person name="Docena C."/>
            <person name="El-Dorry H."/>
            <person name="Facincani A.P."/>
            <person name="Ferreira A.J."/>
            <person name="Ferreira V.C."/>
            <person name="Ferro J.A."/>
            <person name="Fraga J.S."/>
            <person name="Franca S.C."/>
            <person name="Franco M.C."/>
            <person name="Frohme M."/>
            <person name="Furlan L.R."/>
            <person name="Garnier M."/>
            <person name="Goldman G.H."/>
            <person name="Goldman M.H."/>
            <person name="Gomes S.L."/>
            <person name="Gruber A."/>
            <person name="Ho P.L."/>
            <person name="Hoheisel J.D."/>
            <person name="Junqueira M.L."/>
            <person name="Kemper E.L."/>
            <person name="Kitajima J.P."/>
            <person name="Krieger J.E."/>
            <person name="Kuramae E.E."/>
            <person name="Laigret F."/>
            <person name="Lambais M.R."/>
            <person name="Leite L.C."/>
            <person name="Lemos E.G."/>
            <person name="Lemos M.V."/>
            <person name="Lopes S.A."/>
            <person name="Lopes C.R."/>
            <person name="Machado J.A."/>
            <person name="Machado M.A."/>
            <person name="Madeira A.M."/>
            <person name="Madeira H.M."/>
            <person name="Marino C.L."/>
            <person name="Marques M.V."/>
            <person name="Martins E.A."/>
            <person name="Martins E.M."/>
            <person name="Matsukuma A.Y."/>
            <person name="Menck C.F."/>
            <person name="Miracca E.C."/>
            <person name="Miyaki C.Y."/>
            <person name="Monteriro-Vitorello C.B."/>
            <person name="Moon D.H."/>
            <person name="Nagai M.A."/>
            <person name="Nascimento A.L."/>
            <person name="Netto L.E."/>
            <person name="Nhani A.Jr."/>
            <person name="Nobrega F.G."/>
            <person name="Nunes L.R."/>
            <person name="Oliveira M.A."/>
            <person name="de Oliveira M.C."/>
            <person name="de Oliveira R.C."/>
            <person name="Palmieri D.A."/>
            <person name="Paris A."/>
            <person name="Peixoto B.R."/>
            <person name="Pereira G.A."/>
            <person name="Pereira H.A.Jr."/>
            <person name="Pesquero J.B."/>
            <person name="Quaggio R.B."/>
            <person name="Roberto P.G."/>
            <person name="Rodrigues V."/>
            <person name="de M Rosa A.J."/>
            <person name="de Rosa V.E.Jr."/>
            <person name="de Sa R.G."/>
            <person name="Santelli R.V."/>
            <person name="Sawasaki H.E."/>
            <person name="da Silva A.C."/>
            <person name="da Silva A.M."/>
            <person name="da Silva F.R."/>
            <person name="da Silva W.A.Jr."/>
            <person name="da Silveira J.F."/>
            <person name="Silvestri M.L."/>
            <person name="Siqueira W.J."/>
            <person name="de Souza A.A."/>
            <person name="de Souza A.P."/>
            <person name="Terenzi M.F."/>
            <person name="Truffi D."/>
            <person name="Tsai S.M."/>
            <person name="Tsuhako M.H."/>
            <person name="Vallada H."/>
            <person name="Van Sluys M.A."/>
            <person name="Verjovski-Almeida S."/>
            <person name="Vettore A.L."/>
            <person name="Zago M.A."/>
            <person name="Zatz M."/>
            <person name="Meidanis J."/>
            <person name="Setubal J.C."/>
        </authorList>
    </citation>
    <scope>NUCLEOTIDE SEQUENCE [LARGE SCALE GENOMIC DNA]</scope>
    <source>
        <strain evidence="2 3">9a5c</strain>
    </source>
</reference>
<accession>Q9PD05</accession>
<dbReference type="eggNOG" id="COG4675">
    <property type="taxonomic scope" value="Bacteria"/>
</dbReference>
<sequence>MHDIAVTADGDHAHAATAESAGRHGHTVSIDRFGEHHNLPAPARHGVFSRFDYCLSKNIDYEDVASWLVGGGQLYF</sequence>
<dbReference type="Proteomes" id="UP000000812">
    <property type="component" value="Chromosome"/>
</dbReference>
<evidence type="ECO:0000256" key="1">
    <source>
        <dbReference type="SAM" id="MobiDB-lite"/>
    </source>
</evidence>
<name>Q9PD05_XYLFA</name>
<proteinExistence type="predicted"/>
<dbReference type="PIR" id="B82662">
    <property type="entry name" value="B82662"/>
</dbReference>
<dbReference type="EMBL" id="AE003849">
    <property type="protein sequence ID" value="AAF84408.1"/>
    <property type="molecule type" value="Genomic_DNA"/>
</dbReference>
<organism evidence="2 3">
    <name type="scientific">Xylella fastidiosa (strain 9a5c)</name>
    <dbReference type="NCBI Taxonomy" id="160492"/>
    <lineage>
        <taxon>Bacteria</taxon>
        <taxon>Pseudomonadati</taxon>
        <taxon>Pseudomonadota</taxon>
        <taxon>Gammaproteobacteria</taxon>
        <taxon>Lysobacterales</taxon>
        <taxon>Lysobacteraceae</taxon>
        <taxon>Xylella</taxon>
    </lineage>
</organism>
<feature type="region of interest" description="Disordered" evidence="1">
    <location>
        <begin position="1"/>
        <end position="26"/>
    </location>
</feature>
<dbReference type="KEGG" id="xfa:XF_1599"/>
<gene>
    <name evidence="2" type="ordered locus">XF_1599</name>
</gene>
<evidence type="ECO:0000313" key="2">
    <source>
        <dbReference type="EMBL" id="AAF84408.1"/>
    </source>
</evidence>
<dbReference type="AlphaFoldDB" id="Q9PD05"/>
<evidence type="ECO:0000313" key="3">
    <source>
        <dbReference type="Proteomes" id="UP000000812"/>
    </source>
</evidence>
<dbReference type="STRING" id="160492.XF_1599"/>